<evidence type="ECO:0000313" key="5">
    <source>
        <dbReference type="EMBL" id="OAG29110.1"/>
    </source>
</evidence>
<evidence type="ECO:0000256" key="2">
    <source>
        <dbReference type="SAM" id="MobiDB-lite"/>
    </source>
</evidence>
<dbReference type="RefSeq" id="XP_067543855.1">
    <property type="nucleotide sequence ID" value="XM_067688667.1"/>
</dbReference>
<dbReference type="Proteomes" id="UP000185944">
    <property type="component" value="Unassembled WGS sequence"/>
</dbReference>
<dbReference type="PROSITE" id="PS50089">
    <property type="entry name" value="ZF_RING_2"/>
    <property type="match status" value="1"/>
</dbReference>
<keyword evidence="3" id="KW-0732">Signal</keyword>
<evidence type="ECO:0000313" key="6">
    <source>
        <dbReference type="Proteomes" id="UP000185944"/>
    </source>
</evidence>
<feature type="compositionally biased region" description="Polar residues" evidence="2">
    <location>
        <begin position="159"/>
        <end position="169"/>
    </location>
</feature>
<dbReference type="EMBL" id="LTDL01000042">
    <property type="protein sequence ID" value="OAG29110.1"/>
    <property type="molecule type" value="Genomic_DNA"/>
</dbReference>
<evidence type="ECO:0000259" key="4">
    <source>
        <dbReference type="PROSITE" id="PS50089"/>
    </source>
</evidence>
<dbReference type="InterPro" id="IPR001841">
    <property type="entry name" value="Znf_RING"/>
</dbReference>
<dbReference type="GeneID" id="93647599"/>
<evidence type="ECO:0000256" key="3">
    <source>
        <dbReference type="SAM" id="SignalP"/>
    </source>
</evidence>
<dbReference type="AlphaFoldDB" id="A0A177ECJ4"/>
<keyword evidence="1" id="KW-0863">Zinc-finger</keyword>
<evidence type="ECO:0000256" key="1">
    <source>
        <dbReference type="PROSITE-ProRule" id="PRU00175"/>
    </source>
</evidence>
<protein>
    <recommendedName>
        <fullName evidence="4">RING-type domain-containing protein</fullName>
    </recommendedName>
</protein>
<feature type="region of interest" description="Disordered" evidence="2">
    <location>
        <begin position="155"/>
        <end position="193"/>
    </location>
</feature>
<keyword evidence="6" id="KW-1185">Reference proteome</keyword>
<dbReference type="SUPFAM" id="SSF57850">
    <property type="entry name" value="RING/U-box"/>
    <property type="match status" value="1"/>
</dbReference>
<gene>
    <name evidence="5" type="ORF">NEDG_01249</name>
</gene>
<feature type="domain" description="RING-type" evidence="4">
    <location>
        <begin position="497"/>
        <end position="550"/>
    </location>
</feature>
<keyword evidence="1" id="KW-0862">Zinc</keyword>
<dbReference type="Gene3D" id="3.30.40.10">
    <property type="entry name" value="Zinc/RING finger domain, C3HC4 (zinc finger)"/>
    <property type="match status" value="1"/>
</dbReference>
<comment type="caution">
    <text evidence="5">The sequence shown here is derived from an EMBL/GenBank/DDBJ whole genome shotgun (WGS) entry which is preliminary data.</text>
</comment>
<dbReference type="GO" id="GO:0008270">
    <property type="term" value="F:zinc ion binding"/>
    <property type="evidence" value="ECO:0007669"/>
    <property type="project" value="UniProtKB-KW"/>
</dbReference>
<dbReference type="InterPro" id="IPR013083">
    <property type="entry name" value="Znf_RING/FYVE/PHD"/>
</dbReference>
<feature type="chain" id="PRO_5008060312" description="RING-type domain-containing protein" evidence="3">
    <location>
        <begin position="34"/>
        <end position="596"/>
    </location>
</feature>
<proteinExistence type="predicted"/>
<name>A0A177ECJ4_9MICR</name>
<reference evidence="5 6" key="1">
    <citation type="submission" date="2016-02" db="EMBL/GenBank/DDBJ databases">
        <title>Discovery of a natural microsporidian pathogen with a broad tissue tropism in Caenorhabditis elegans.</title>
        <authorList>
            <person name="Luallen R.J."/>
            <person name="Reinke A.W."/>
            <person name="Tong L."/>
            <person name="Botts M.R."/>
            <person name="Felix M.-A."/>
            <person name="Troemel E.R."/>
        </authorList>
    </citation>
    <scope>NUCLEOTIDE SEQUENCE [LARGE SCALE GENOMIC DNA]</scope>
    <source>
        <strain evidence="5 6">JUm2807</strain>
    </source>
</reference>
<dbReference type="OrthoDB" id="6161695at2759"/>
<organism evidence="5 6">
    <name type="scientific">Nematocida displodere</name>
    <dbReference type="NCBI Taxonomy" id="1805483"/>
    <lineage>
        <taxon>Eukaryota</taxon>
        <taxon>Fungi</taxon>
        <taxon>Fungi incertae sedis</taxon>
        <taxon>Microsporidia</taxon>
        <taxon>Nematocida</taxon>
    </lineage>
</organism>
<keyword evidence="1" id="KW-0479">Metal-binding</keyword>
<dbReference type="VEuPathDB" id="MicrosporidiaDB:NEDG_01249"/>
<sequence length="596" mass="65815">MRSVSVWGFPKRSANFIRHTLICVLGLSVAVLCADREPEHIVSQHTEQTIKFFSRSRSESYPNVLNTIHIAGSTCLAKNQTATPYKIALNQYTLASVPEHLVGGLVFNALLIEPSIGSSRFVPFDRAVLCKILQAFGTINANIFQVTGLNFGEPAPGITQHSRQPTRSARTLGRPQAPTQTPPEDATPSPAQAQTRCHLKINSLRLVFTTQAAIKWVLDQIEIESPQIEVEIRGQIELDSLEVLDVLHPISIRMLRLCGFTRFGSLDCKLLREGPMPEELIIDTPTPLSLKIPDQVIYSMVDSYWKALTLPMEAWAVLMKPAEHPKTLAVSSLKLYIPIHSSLGEFQLALSPPMGDAQVAANSLNITFWNSSDLVTPAALVQTLDWTSRHFIDMLSLVVGFKHTLTDLTAFVRKNQFLITTSPLTKLRIAGIDCLFQQNPDANSVLHMSLDAWDRCTEGTLSHELTKTRSDISVLSSGEQEMITNQKWIGEESDSSCAVCLATVDELKNTSPPVDICILDHPEHRVCSGCLDKMVSEGDATGRIGCPMCRGVLKTPLQKQSIHKNDQDGFVLTSDTTSDKSDILSFPSDNLERLLN</sequence>
<feature type="signal peptide" evidence="3">
    <location>
        <begin position="1"/>
        <end position="33"/>
    </location>
</feature>
<accession>A0A177ECJ4</accession>